<dbReference type="AlphaFoldDB" id="A0AAV1EWF7"/>
<dbReference type="GO" id="GO:0043495">
    <property type="term" value="F:protein-membrane adaptor activity"/>
    <property type="evidence" value="ECO:0007669"/>
    <property type="project" value="TreeGrafter"/>
</dbReference>
<keyword evidence="2" id="KW-0812">Transmembrane</keyword>
<evidence type="ECO:0000313" key="7">
    <source>
        <dbReference type="Proteomes" id="UP001178508"/>
    </source>
</evidence>
<dbReference type="GO" id="GO:0005637">
    <property type="term" value="C:nuclear inner membrane"/>
    <property type="evidence" value="ECO:0007669"/>
    <property type="project" value="UniProtKB-SubCell"/>
</dbReference>
<dbReference type="InterPro" id="IPR045119">
    <property type="entry name" value="SUN1-5"/>
</dbReference>
<dbReference type="PANTHER" id="PTHR12911:SF22">
    <property type="entry name" value="SUN DOMAIN-CONTAINING PROTEIN 2"/>
    <property type="match status" value="1"/>
</dbReference>
<protein>
    <submittedName>
        <fullName evidence="6">Uncharacterized protein LOC117828964</fullName>
    </submittedName>
</protein>
<sequence length="292" mass="33718">MNSATPRRSLRLIEAGYYTENGTPQCSYRERISRVFKRRIHGHEKDSGSSGSSYNMNQIVGNLQSESSPVLVQDNGTQTESYTETYRRRVATRDTDTRQTKRTKAKEGNKSWSPPWMRIIFFCLFNLFSYVTTKIYIDQTIEQGINRYLVDTMPNFALESQGARVLEDLSSDTYMGKENPSQICKKKLYWWCSNKKYRTVIQAKPFLNPGECWPFAGDQGHLVISLSHAVHISHVTLSHMAKSQCPHGTISSAPRRFSVYVSQIYSCHYPTYTEYIPHLHVDIHTMYNNILK</sequence>
<dbReference type="Proteomes" id="UP001178508">
    <property type="component" value="Chromosome 3"/>
</dbReference>
<evidence type="ECO:0000313" key="6">
    <source>
        <dbReference type="EMBL" id="CAJ1052861.1"/>
    </source>
</evidence>
<evidence type="ECO:0000259" key="5">
    <source>
        <dbReference type="PROSITE" id="PS51469"/>
    </source>
</evidence>
<evidence type="ECO:0000256" key="1">
    <source>
        <dbReference type="ARBA" id="ARBA00004540"/>
    </source>
</evidence>
<dbReference type="Gene3D" id="2.60.120.260">
    <property type="entry name" value="Galactose-binding domain-like"/>
    <property type="match status" value="1"/>
</dbReference>
<evidence type="ECO:0000256" key="2">
    <source>
        <dbReference type="ARBA" id="ARBA00022692"/>
    </source>
</evidence>
<dbReference type="PROSITE" id="PS51469">
    <property type="entry name" value="SUN"/>
    <property type="match status" value="1"/>
</dbReference>
<evidence type="ECO:0000256" key="3">
    <source>
        <dbReference type="ARBA" id="ARBA00022989"/>
    </source>
</evidence>
<gene>
    <name evidence="6" type="ORF">XNOV1_A041135</name>
</gene>
<dbReference type="EMBL" id="OY660866">
    <property type="protein sequence ID" value="CAJ1052861.1"/>
    <property type="molecule type" value="Genomic_DNA"/>
</dbReference>
<keyword evidence="3" id="KW-1133">Transmembrane helix</keyword>
<dbReference type="GO" id="GO:0034993">
    <property type="term" value="C:meiotic nuclear membrane microtubule tethering complex"/>
    <property type="evidence" value="ECO:0007669"/>
    <property type="project" value="TreeGrafter"/>
</dbReference>
<accession>A0AAV1EWF7</accession>
<organism evidence="6 7">
    <name type="scientific">Xyrichtys novacula</name>
    <name type="common">Pearly razorfish</name>
    <name type="synonym">Hemipteronotus novacula</name>
    <dbReference type="NCBI Taxonomy" id="13765"/>
    <lineage>
        <taxon>Eukaryota</taxon>
        <taxon>Metazoa</taxon>
        <taxon>Chordata</taxon>
        <taxon>Craniata</taxon>
        <taxon>Vertebrata</taxon>
        <taxon>Euteleostomi</taxon>
        <taxon>Actinopterygii</taxon>
        <taxon>Neopterygii</taxon>
        <taxon>Teleostei</taxon>
        <taxon>Neoteleostei</taxon>
        <taxon>Acanthomorphata</taxon>
        <taxon>Eupercaria</taxon>
        <taxon>Labriformes</taxon>
        <taxon>Labridae</taxon>
        <taxon>Xyrichtys</taxon>
    </lineage>
</organism>
<proteinExistence type="predicted"/>
<reference evidence="6" key="1">
    <citation type="submission" date="2023-08" db="EMBL/GenBank/DDBJ databases">
        <authorList>
            <person name="Alioto T."/>
            <person name="Alioto T."/>
            <person name="Gomez Garrido J."/>
        </authorList>
    </citation>
    <scope>NUCLEOTIDE SEQUENCE</scope>
</reference>
<comment type="subcellular location">
    <subcellularLocation>
        <location evidence="1">Nucleus inner membrane</location>
    </subcellularLocation>
</comment>
<keyword evidence="4" id="KW-0472">Membrane</keyword>
<dbReference type="PANTHER" id="PTHR12911">
    <property type="entry name" value="SAD1/UNC-84-LIKE PROTEIN-RELATED"/>
    <property type="match status" value="1"/>
</dbReference>
<dbReference type="InterPro" id="IPR012919">
    <property type="entry name" value="SUN_dom"/>
</dbReference>
<dbReference type="Pfam" id="PF07738">
    <property type="entry name" value="Sad1_UNC"/>
    <property type="match status" value="1"/>
</dbReference>
<feature type="domain" description="SUN" evidence="5">
    <location>
        <begin position="162"/>
        <end position="292"/>
    </location>
</feature>
<evidence type="ECO:0000256" key="4">
    <source>
        <dbReference type="ARBA" id="ARBA00023136"/>
    </source>
</evidence>
<keyword evidence="7" id="KW-1185">Reference proteome</keyword>
<name>A0AAV1EWF7_XYRNO</name>